<evidence type="ECO:0000313" key="4">
    <source>
        <dbReference type="Proteomes" id="UP000000253"/>
    </source>
</evidence>
<evidence type="ECO:0000313" key="3">
    <source>
        <dbReference type="EMBL" id="ABO35412.1"/>
    </source>
</evidence>
<dbReference type="InterPro" id="IPR007562">
    <property type="entry name" value="Transglutaminase-like_domain"/>
</dbReference>
<dbReference type="Pfam" id="PF04473">
    <property type="entry name" value="DUF553"/>
    <property type="match status" value="1"/>
</dbReference>
<protein>
    <recommendedName>
        <fullName evidence="2">Transglutaminase-like domain-containing protein</fullName>
    </recommendedName>
</protein>
<dbReference type="PANTHER" id="PTHR39327:SF1">
    <property type="entry name" value="BLR5470 PROTEIN"/>
    <property type="match status" value="1"/>
</dbReference>
<accession>A4FYX8</accession>
<gene>
    <name evidence="3" type="ordered locus">MmarC5_1110</name>
</gene>
<dbReference type="OrthoDB" id="62160at2157"/>
<sequence>MKKIVFLTVILFIMLSGCIDDFKILSEEFNSLKKSETLNVTINSETFETGDELTIAGILIGKSPEVNVKISKYGGSEDIISKNISISNSVFEFKIDTESLEAGEYSVKITTESGIYKILNFKVLNNENYLINSGYESQNENYYFKNYSWSYDNKKWHLEISIPKSAYEYYKNKPHNREDNYAQYALSDYDKSYLDSMIYNFEKASIENEYSKCDEALFISSFVQSLDYTTDSETTGFDEYPRYPLETLVDMGGDCEDKSVLTAALLNELDYDVVLIELSDHMAVGISCNEDIYGSYYEYNGKQYYYIETTDENWFIGEIPEKYLEDNAIIRPLIQIPRMIMNFSAERTAYSGNYVYYEVTCNLENLGPGTAKNPKINIAAVAVEEGENYIWKPDVSLDLENYEEGDSAVITTSLKIPRNILTKIRCTVYGDNFKSFEVSSEEFNT</sequence>
<comment type="similarity">
    <text evidence="1">Belongs to the UPF0252 family.</text>
</comment>
<dbReference type="HOGENOM" id="CLU_044036_0_0_2"/>
<evidence type="ECO:0000256" key="1">
    <source>
        <dbReference type="ARBA" id="ARBA00007458"/>
    </source>
</evidence>
<organism evidence="3 4">
    <name type="scientific">Methanococcus maripaludis (strain C5 / ATCC BAA-1333)</name>
    <dbReference type="NCBI Taxonomy" id="402880"/>
    <lineage>
        <taxon>Archaea</taxon>
        <taxon>Methanobacteriati</taxon>
        <taxon>Methanobacteriota</taxon>
        <taxon>Methanomada group</taxon>
        <taxon>Methanococci</taxon>
        <taxon>Methanococcales</taxon>
        <taxon>Methanococcaceae</taxon>
        <taxon>Methanococcus</taxon>
    </lineage>
</organism>
<dbReference type="eggNOG" id="arCOG03450">
    <property type="taxonomic scope" value="Archaea"/>
</dbReference>
<dbReference type="Gene3D" id="3.10.620.30">
    <property type="match status" value="1"/>
</dbReference>
<name>A4FYX8_METM5</name>
<dbReference type="EMBL" id="CP000609">
    <property type="protein sequence ID" value="ABO35412.1"/>
    <property type="molecule type" value="Genomic_DNA"/>
</dbReference>
<dbReference type="STRING" id="402880.MmarC5_1110"/>
<proteinExistence type="inferred from homology"/>
<dbReference type="GeneID" id="4927618"/>
<dbReference type="AlphaFoldDB" id="A4FYX8"/>
<dbReference type="KEGG" id="mmq:MmarC5_1110"/>
<dbReference type="Proteomes" id="UP000000253">
    <property type="component" value="Chromosome"/>
</dbReference>
<evidence type="ECO:0000259" key="2">
    <source>
        <dbReference type="Pfam" id="PF04473"/>
    </source>
</evidence>
<dbReference type="PROSITE" id="PS51257">
    <property type="entry name" value="PROKAR_LIPOPROTEIN"/>
    <property type="match status" value="1"/>
</dbReference>
<reference evidence="3 4" key="1">
    <citation type="submission" date="2007-03" db="EMBL/GenBank/DDBJ databases">
        <title>Complete sequence of chromosome of Methanococcus maripaludis C5.</title>
        <authorList>
            <consortium name="US DOE Joint Genome Institute"/>
            <person name="Copeland A."/>
            <person name="Lucas S."/>
            <person name="Lapidus A."/>
            <person name="Barry K."/>
            <person name="Glavina del Rio T."/>
            <person name="Dalin E."/>
            <person name="Tice H."/>
            <person name="Pitluck S."/>
            <person name="Chertkov O."/>
            <person name="Brettin T."/>
            <person name="Bruce D."/>
            <person name="Han C."/>
            <person name="Detter J.C."/>
            <person name="Schmutz J."/>
            <person name="Larimer F."/>
            <person name="Land M."/>
            <person name="Hauser L."/>
            <person name="Kyrpides N."/>
            <person name="Mikhailova N."/>
            <person name="Sieprawska-Lupa M."/>
            <person name="Whitman W.B."/>
            <person name="Richardson P."/>
        </authorList>
    </citation>
    <scope>NUCLEOTIDE SEQUENCE [LARGE SCALE GENOMIC DNA]</scope>
    <source>
        <strain evidence="4">C5 / ATCC BAA-1333</strain>
    </source>
</reference>
<dbReference type="PANTHER" id="PTHR39327">
    <property type="match status" value="1"/>
</dbReference>
<feature type="domain" description="Transglutaminase-like" evidence="2">
    <location>
        <begin position="197"/>
        <end position="293"/>
    </location>
</feature>
<dbReference type="InterPro" id="IPR010319">
    <property type="entry name" value="Transglutaminase-like_Cys_pept"/>
</dbReference>
<dbReference type="RefSeq" id="WP_011868865.1">
    <property type="nucleotide sequence ID" value="NC_009135.1"/>
</dbReference>